<evidence type="ECO:0000313" key="1">
    <source>
        <dbReference type="EMBL" id="TDC90678.1"/>
    </source>
</evidence>
<accession>A0A4R4UFX4</accession>
<dbReference type="Proteomes" id="UP000294744">
    <property type="component" value="Unassembled WGS sequence"/>
</dbReference>
<dbReference type="Pfam" id="PF13561">
    <property type="entry name" value="adh_short_C2"/>
    <property type="match status" value="1"/>
</dbReference>
<evidence type="ECO:0000313" key="2">
    <source>
        <dbReference type="Proteomes" id="UP000294744"/>
    </source>
</evidence>
<dbReference type="InterPro" id="IPR002347">
    <property type="entry name" value="SDR_fam"/>
</dbReference>
<gene>
    <name evidence="1" type="ORF">E1161_18080</name>
</gene>
<dbReference type="SUPFAM" id="SSF51735">
    <property type="entry name" value="NAD(P)-binding Rossmann-fold domains"/>
    <property type="match status" value="1"/>
</dbReference>
<protein>
    <submittedName>
        <fullName evidence="1">SDR family oxidoreductase</fullName>
    </submittedName>
</protein>
<proteinExistence type="predicted"/>
<dbReference type="InterPro" id="IPR036291">
    <property type="entry name" value="NAD(P)-bd_dom_sf"/>
</dbReference>
<dbReference type="EMBL" id="SMKV01000023">
    <property type="protein sequence ID" value="TDC90678.1"/>
    <property type="molecule type" value="Genomic_DNA"/>
</dbReference>
<keyword evidence="2" id="KW-1185">Reference proteome</keyword>
<name>A0A4R4UFX4_9PSEU</name>
<dbReference type="Gene3D" id="3.40.50.720">
    <property type="entry name" value="NAD(P)-binding Rossmann-like Domain"/>
    <property type="match status" value="1"/>
</dbReference>
<comment type="caution">
    <text evidence="1">The sequence shown here is derived from an EMBL/GenBank/DDBJ whole genome shotgun (WGS) entry which is preliminary data.</text>
</comment>
<sequence length="82" mass="8569">MLLATARDLARRGITVNVIQPGFVDTEGNPADGPAASTFLPDDGDGAVRQAGGDRRRRRLLASPQASYVTGSVLRVDVGYAA</sequence>
<organism evidence="1 2">
    <name type="scientific">Saccharopolyspora aridisoli</name>
    <dbReference type="NCBI Taxonomy" id="2530385"/>
    <lineage>
        <taxon>Bacteria</taxon>
        <taxon>Bacillati</taxon>
        <taxon>Actinomycetota</taxon>
        <taxon>Actinomycetes</taxon>
        <taxon>Pseudonocardiales</taxon>
        <taxon>Pseudonocardiaceae</taxon>
        <taxon>Saccharopolyspora</taxon>
    </lineage>
</organism>
<reference evidence="1 2" key="1">
    <citation type="submission" date="2019-03" db="EMBL/GenBank/DDBJ databases">
        <title>Draft genome sequences of novel Actinobacteria.</title>
        <authorList>
            <person name="Sahin N."/>
            <person name="Ay H."/>
            <person name="Saygin H."/>
        </authorList>
    </citation>
    <scope>NUCLEOTIDE SEQUENCE [LARGE SCALE GENOMIC DNA]</scope>
    <source>
        <strain evidence="1 2">16K404</strain>
    </source>
</reference>
<dbReference type="OrthoDB" id="154414at2"/>
<dbReference type="AlphaFoldDB" id="A0A4R4UFX4"/>